<feature type="region of interest" description="Disordered" evidence="5">
    <location>
        <begin position="667"/>
        <end position="1008"/>
    </location>
</feature>
<feature type="compositionally biased region" description="Basic and acidic residues" evidence="5">
    <location>
        <begin position="908"/>
        <end position="927"/>
    </location>
</feature>
<feature type="region of interest" description="Disordered" evidence="5">
    <location>
        <begin position="1922"/>
        <end position="1941"/>
    </location>
</feature>
<feature type="compositionally biased region" description="Acidic residues" evidence="5">
    <location>
        <begin position="510"/>
        <end position="519"/>
    </location>
</feature>
<feature type="compositionally biased region" description="Basic and acidic residues" evidence="5">
    <location>
        <begin position="322"/>
        <end position="333"/>
    </location>
</feature>
<feature type="region of interest" description="Disordered" evidence="5">
    <location>
        <begin position="158"/>
        <end position="182"/>
    </location>
</feature>
<feature type="compositionally biased region" description="Polar residues" evidence="5">
    <location>
        <begin position="745"/>
        <end position="765"/>
    </location>
</feature>
<evidence type="ECO:0000256" key="1">
    <source>
        <dbReference type="ARBA" id="ARBA00022723"/>
    </source>
</evidence>
<feature type="compositionally biased region" description="Basic residues" evidence="5">
    <location>
        <begin position="973"/>
        <end position="982"/>
    </location>
</feature>
<name>A0AAU9WE52_9CNID</name>
<keyword evidence="2 4" id="KW-0863">Zinc-finger</keyword>
<evidence type="ECO:0000256" key="2">
    <source>
        <dbReference type="ARBA" id="ARBA00022771"/>
    </source>
</evidence>
<comment type="caution">
    <text evidence="7">The sequence shown here is derived from an EMBL/GenBank/DDBJ whole genome shotgun (WGS) entry which is preliminary data.</text>
</comment>
<dbReference type="Gene3D" id="6.10.140.2220">
    <property type="match status" value="1"/>
</dbReference>
<evidence type="ECO:0000256" key="3">
    <source>
        <dbReference type="ARBA" id="ARBA00022833"/>
    </source>
</evidence>
<feature type="compositionally biased region" description="Basic residues" evidence="5">
    <location>
        <begin position="788"/>
        <end position="820"/>
    </location>
</feature>
<feature type="compositionally biased region" description="Basic and acidic residues" evidence="5">
    <location>
        <begin position="1095"/>
        <end position="1111"/>
    </location>
</feature>
<feature type="compositionally biased region" description="Basic and acidic residues" evidence="5">
    <location>
        <begin position="1035"/>
        <end position="1053"/>
    </location>
</feature>
<evidence type="ECO:0000256" key="4">
    <source>
        <dbReference type="PROSITE-ProRule" id="PRU00134"/>
    </source>
</evidence>
<dbReference type="SUPFAM" id="SSF144232">
    <property type="entry name" value="HIT/MYND zinc finger-like"/>
    <property type="match status" value="1"/>
</dbReference>
<dbReference type="Proteomes" id="UP001159428">
    <property type="component" value="Unassembled WGS sequence"/>
</dbReference>
<feature type="compositionally biased region" description="Polar residues" evidence="5">
    <location>
        <begin position="1732"/>
        <end position="1742"/>
    </location>
</feature>
<feature type="region of interest" description="Disordered" evidence="5">
    <location>
        <begin position="2221"/>
        <end position="2242"/>
    </location>
</feature>
<feature type="compositionally biased region" description="Basic and acidic residues" evidence="5">
    <location>
        <begin position="1181"/>
        <end position="1198"/>
    </location>
</feature>
<feature type="compositionally biased region" description="Basic and acidic residues" evidence="5">
    <location>
        <begin position="983"/>
        <end position="995"/>
    </location>
</feature>
<evidence type="ECO:0000259" key="6">
    <source>
        <dbReference type="PROSITE" id="PS50865"/>
    </source>
</evidence>
<feature type="region of interest" description="Disordered" evidence="5">
    <location>
        <begin position="1027"/>
        <end position="1288"/>
    </location>
</feature>
<sequence length="2293" mass="256893">MDEFNFSNEDVVLAEWEDKLFYAKIQKIDRVSGKCSLIFDDDSVEECPFSKIHSVTETTAEIVCIICKDGTSLRPNEIVLCDKCGIGKYSFRVFYFLFCYHQKCHHPAIPAEALEFDAPWMCVYCSIGAFCPYLENPFETKPTRKGVRKTRIHTLKSGESCVSSGNSTEDEKDLPARESIKASEVASRGMSSYYFSSHMHPREGAKARGRPTFGHKSKSSGVDKRARGNSKPAARPGVRERDQYSERNSEFDANHQRKSSHHYQRHGNDVSARHSGRYGSPVRNVRLLEDSEGRKLSPAREQGSKRYQQTEENKTAKVISSHRRDAPREKQRLTQDLARQKRLLSEDIARAELLQREQLTKKFVDIFDNRKESVETDGEKAPTENFHEQICNEGENDCMHGMYERCYGDHSPEYDHDQDSDDVCKLSGERESLFDRFLRRGSVQEMKSIEFVNESKVEVKGLRYKNNLLENSSSDGLQSEADTITNSEVRNVPELQPLKFENVSDDELAFSDADNEEPLMENRKVSTNGLKANGGSPTFAKNTSPVENGLDSTSDMKCNGLEENCDSVDSPLKTELINNLGYTPCECLSEGGTPNCDDKANDGSFACDNMECLQPDDPDHSSIKSSKLARLMEEPDMQCEHSTKNVHDCEASETLEVSSCGVYNENDNENDIKNGDTDAGNGRVTSSEINTAKLTDSSERGWLDNELKHEELAHNGETSDQQTIHENAEVMEIESSGKHEKGTDQNESLSAEQNSENVTNESELSNVEGMSDAGELSESESLTPPARGKIKKKKRKKSKTNKNVHKLVFHNPRRKSKGGKARSIVKDASTSKSAKQVDSESDDDASQTKSRDACQITVQAEESKELLKETPNMDDGLMTSGGSPTQPSLDKETESASFKESCLEEGNDDNRGCTDRRSPSPNEERLSADASEEVAAMGTAGSDNCDSAHEANALSDSARSLVEESGRKDIGRKEKRIGKTKRKSDEKDKDRERSTPPHLISQNRYARDLPRHNWLVERLLQQNKLCAEDTVQPAKDSKEEQGNEDNQIVRENELSPSGESENPVDKEIARTSPVQLSPENPEKPESRSAFSPKQLSDHEDSATSPKDDFQNELRQSFLRRKFPPNVPKTLPRLKPSSPESTGGNESGFKPTDNKPPPPPLKHALPSKDAPGLEPLPKLRKIVPEKEIFHEPHQDKEELTSGTPRSSEPASTETEQTRKIISPIEILDDDDEKKKRGLEETLSVNHTSKSSYEHSNTKHTDSSHMEGHKSPPKSLSSSPPDKAVPYSSIKKPFGAVTPTIPGSMKDKFGRPMPPHRAAILIPVVPMHDGNGMPISPGLGPTSPHLKSYSPRTFTPHLLTHSGAIPGPGMFGGPLPQAGRYPATNCGHHMHGNMKSGVPCKRDVNCPFHGNNPRGIHSGILDIPGHHGAMHAFGPHSHDHLSAVMSRDRRECDKSQCRQPECQAYQPDKQSPPDRDPLGDKAALQTPKVVKPIAHVPGKRPPLMLSHLQQIGKHSPATLRELEALHDDKVRRFGSNRLLSPHQLQKSPERSPRERVAPHMSSLYERRPLHQPLTLSDLNRRREEEMLRIKIDEGVKAHPGELVVSSLTSPSRGPAKFTTPPHSKDSNLISPGRGPTSTSISPVDKRDQAISLRRLVDERKPGPIMSEFIKPGPPRLRPLDEADVRLSSDRQRREELSRGHSSPLLRMHSAKDASPRDVEILEHAGRLERERNADSSQGNSSITNPGLRLLDEKVRQTGNKEEHTREGLSPEMEHRLRLEQSGELKARDSNLELFQLKEKDPRMDLRDKEGTRIPVSERERPEDLLLLRAGDSGKRSRMPFNISPPLRQKAYPDRPFPMSSSLQGRVDPRVDPRMAALHELEMHRRGEAVRGSEPSHRELLSRMASSLPMGKGGSQGAKSVFVRPDGSLERRGPDSIRVPSDIHMYSPPSSLASREYGLVMNSRQAMERLAAAAGKPAGLLAEVGKDVPPHIRQDIERERERERQRLSLEQIEANRRLLHAELKDKVNPLVFSKEHQLRMEQKRDHLDAMRARDKRITDRERLLFMERIAEERKRRFSEIDCQGGIIMRHPSPPHFSHVSDREEYERAKRLKLMERSISPSAQHSKHLSPSANALNLERKDRPQITSPKNHIMNSSQVRDKLGEAGDVRVNRPLENEHLRKAANSVMFERDSPWHRNRDQAMRPNQAVIDRKRAEAHMSSPLQGLIASKGGPLTSQREESKGTGMAKRDRVNHCSVCKREASFLCSGCQAAWYCSSECQLSAWGTHNRECNQNKGS</sequence>
<keyword evidence="1" id="KW-0479">Metal-binding</keyword>
<feature type="compositionally biased region" description="Basic residues" evidence="5">
    <location>
        <begin position="256"/>
        <end position="265"/>
    </location>
</feature>
<dbReference type="Gene3D" id="2.30.30.140">
    <property type="match status" value="1"/>
</dbReference>
<feature type="compositionally biased region" description="Polar residues" evidence="5">
    <location>
        <begin position="2141"/>
        <end position="2154"/>
    </location>
</feature>
<feature type="region of interest" description="Disordered" evidence="5">
    <location>
        <begin position="510"/>
        <end position="550"/>
    </location>
</feature>
<feature type="compositionally biased region" description="Basic and acidic residues" evidence="5">
    <location>
        <begin position="1545"/>
        <end position="1554"/>
    </location>
</feature>
<feature type="region of interest" description="Disordered" evidence="5">
    <location>
        <begin position="1684"/>
        <end position="1749"/>
    </location>
</feature>
<dbReference type="EMBL" id="CALNXJ010000011">
    <property type="protein sequence ID" value="CAH3108631.1"/>
    <property type="molecule type" value="Genomic_DNA"/>
</dbReference>
<feature type="compositionally biased region" description="Basic and acidic residues" evidence="5">
    <location>
        <begin position="237"/>
        <end position="255"/>
    </location>
</feature>
<dbReference type="CDD" id="cd20385">
    <property type="entry name" value="Tudor_PCL"/>
    <property type="match status" value="1"/>
</dbReference>
<feature type="region of interest" description="Disordered" evidence="5">
    <location>
        <begin position="2114"/>
        <end position="2173"/>
    </location>
</feature>
<dbReference type="Pfam" id="PF01753">
    <property type="entry name" value="zf-MYND"/>
    <property type="match status" value="1"/>
</dbReference>
<evidence type="ECO:0000313" key="7">
    <source>
        <dbReference type="EMBL" id="CAH3108631.1"/>
    </source>
</evidence>
<dbReference type="Gene3D" id="3.30.40.10">
    <property type="entry name" value="Zinc/RING finger domain, C3HC4 (zinc finger)"/>
    <property type="match status" value="1"/>
</dbReference>
<feature type="compositionally biased region" description="Polar residues" evidence="5">
    <location>
        <begin position="1199"/>
        <end position="1213"/>
    </location>
</feature>
<feature type="region of interest" description="Disordered" evidence="5">
    <location>
        <begin position="1449"/>
        <end position="1483"/>
    </location>
</feature>
<proteinExistence type="predicted"/>
<dbReference type="InterPro" id="IPR013083">
    <property type="entry name" value="Znf_RING/FYVE/PHD"/>
</dbReference>
<feature type="region of interest" description="Disordered" evidence="5">
    <location>
        <begin position="195"/>
        <end position="333"/>
    </location>
</feature>
<dbReference type="GO" id="GO:0008270">
    <property type="term" value="F:zinc ion binding"/>
    <property type="evidence" value="ECO:0007669"/>
    <property type="project" value="UniProtKB-KW"/>
</dbReference>
<feature type="compositionally biased region" description="Polar residues" evidence="5">
    <location>
        <begin position="716"/>
        <end position="725"/>
    </location>
</feature>
<feature type="region of interest" description="Disordered" evidence="5">
    <location>
        <begin position="1531"/>
        <end position="1554"/>
    </location>
</feature>
<feature type="compositionally biased region" description="Basic and acidic residues" evidence="5">
    <location>
        <begin position="735"/>
        <end position="744"/>
    </location>
</feature>
<dbReference type="SUPFAM" id="SSF57903">
    <property type="entry name" value="FYVE/PHD zinc finger"/>
    <property type="match status" value="1"/>
</dbReference>
<accession>A0AAU9WE52</accession>
<dbReference type="PROSITE" id="PS50865">
    <property type="entry name" value="ZF_MYND_2"/>
    <property type="match status" value="1"/>
</dbReference>
<feature type="compositionally biased region" description="Polar residues" evidence="5">
    <location>
        <begin position="2115"/>
        <end position="2131"/>
    </location>
</feature>
<feature type="region of interest" description="Disordered" evidence="5">
    <location>
        <begin position="1603"/>
        <end position="1645"/>
    </location>
</feature>
<reference evidence="7 8" key="1">
    <citation type="submission" date="2022-05" db="EMBL/GenBank/DDBJ databases">
        <authorList>
            <consortium name="Genoscope - CEA"/>
            <person name="William W."/>
        </authorList>
    </citation>
    <scope>NUCLEOTIDE SEQUENCE [LARGE SCALE GENOMIC DNA]</scope>
</reference>
<feature type="compositionally biased region" description="Polar residues" evidence="5">
    <location>
        <begin position="525"/>
        <end position="550"/>
    </location>
</feature>
<evidence type="ECO:0000256" key="5">
    <source>
        <dbReference type="SAM" id="MobiDB-lite"/>
    </source>
</evidence>
<feature type="compositionally biased region" description="Basic residues" evidence="5">
    <location>
        <begin position="207"/>
        <end position="218"/>
    </location>
</feature>
<feature type="compositionally biased region" description="Basic and acidic residues" evidence="5">
    <location>
        <begin position="2155"/>
        <end position="2173"/>
    </location>
</feature>
<keyword evidence="3" id="KW-0862">Zinc</keyword>
<feature type="compositionally biased region" description="Polar residues" evidence="5">
    <location>
        <begin position="683"/>
        <end position="695"/>
    </location>
</feature>
<keyword evidence="8" id="KW-1185">Reference proteome</keyword>
<feature type="compositionally biased region" description="Basic and acidic residues" evidence="5">
    <location>
        <begin position="302"/>
        <end position="315"/>
    </location>
</feature>
<feature type="domain" description="MYND-type" evidence="6">
    <location>
        <begin position="2251"/>
        <end position="2287"/>
    </location>
</feature>
<organism evidence="7 8">
    <name type="scientific">Pocillopora meandrina</name>
    <dbReference type="NCBI Taxonomy" id="46732"/>
    <lineage>
        <taxon>Eukaryota</taxon>
        <taxon>Metazoa</taxon>
        <taxon>Cnidaria</taxon>
        <taxon>Anthozoa</taxon>
        <taxon>Hexacorallia</taxon>
        <taxon>Scleractinia</taxon>
        <taxon>Astrocoeniina</taxon>
        <taxon>Pocilloporidae</taxon>
        <taxon>Pocillopora</taxon>
    </lineage>
</organism>
<gene>
    <name evidence="7" type="ORF">PMEA_00002637</name>
</gene>
<feature type="compositionally biased region" description="Basic and acidic residues" evidence="5">
    <location>
        <begin position="1684"/>
        <end position="1696"/>
    </location>
</feature>
<evidence type="ECO:0000313" key="8">
    <source>
        <dbReference type="Proteomes" id="UP001159428"/>
    </source>
</evidence>
<feature type="compositionally biased region" description="Basic and acidic residues" evidence="5">
    <location>
        <begin position="961"/>
        <end position="972"/>
    </location>
</feature>
<feature type="compositionally biased region" description="Basic and acidic residues" evidence="5">
    <location>
        <begin position="696"/>
        <end position="714"/>
    </location>
</feature>
<dbReference type="InterPro" id="IPR002893">
    <property type="entry name" value="Znf_MYND"/>
</dbReference>
<feature type="compositionally biased region" description="Basic and acidic residues" evidence="5">
    <location>
        <begin position="286"/>
        <end position="295"/>
    </location>
</feature>
<protein>
    <recommendedName>
        <fullName evidence="6">MYND-type domain-containing protein</fullName>
    </recommendedName>
</protein>
<feature type="compositionally biased region" description="Basic and acidic residues" evidence="5">
    <location>
        <begin position="1707"/>
        <end position="1731"/>
    </location>
</feature>
<dbReference type="InterPro" id="IPR011011">
    <property type="entry name" value="Znf_FYVE_PHD"/>
</dbReference>
<feature type="compositionally biased region" description="Basic and acidic residues" evidence="5">
    <location>
        <begin position="1250"/>
        <end position="1268"/>
    </location>
</feature>
<feature type="compositionally biased region" description="Basic and acidic residues" evidence="5">
    <location>
        <begin position="2233"/>
        <end position="2242"/>
    </location>
</feature>